<evidence type="ECO:0000256" key="15">
    <source>
        <dbReference type="ARBA" id="ARBA00040883"/>
    </source>
</evidence>
<dbReference type="UniPathway" id="UPA00241">
    <property type="reaction ID" value="UER00352"/>
</dbReference>
<dbReference type="NCBIfam" id="NF009855">
    <property type="entry name" value="PRK13321.1"/>
    <property type="match status" value="1"/>
</dbReference>
<keyword evidence="18" id="KW-1185">Reference proteome</keyword>
<dbReference type="CDD" id="cd24015">
    <property type="entry name" value="ASKHA_NBD_PanK-III"/>
    <property type="match status" value="1"/>
</dbReference>
<comment type="function">
    <text evidence="16">Catalyzes the phosphorylation of pantothenate (Pan), the first step in CoA biosynthesis.</text>
</comment>
<dbReference type="InterPro" id="IPR004619">
    <property type="entry name" value="Type_III_PanK"/>
</dbReference>
<feature type="binding site" evidence="16">
    <location>
        <position position="129"/>
    </location>
    <ligand>
        <name>K(+)</name>
        <dbReference type="ChEBI" id="CHEBI:29103"/>
    </ligand>
</feature>
<dbReference type="OrthoDB" id="9804707at2"/>
<dbReference type="GO" id="GO:0046872">
    <property type="term" value="F:metal ion binding"/>
    <property type="evidence" value="ECO:0007669"/>
    <property type="project" value="UniProtKB-KW"/>
</dbReference>
<dbReference type="GO" id="GO:0005737">
    <property type="term" value="C:cytoplasm"/>
    <property type="evidence" value="ECO:0007669"/>
    <property type="project" value="UniProtKB-SubCell"/>
</dbReference>
<dbReference type="HAMAP" id="MF_01274">
    <property type="entry name" value="Pantothen_kinase_3"/>
    <property type="match status" value="1"/>
</dbReference>
<evidence type="ECO:0000256" key="9">
    <source>
        <dbReference type="ARBA" id="ARBA00022741"/>
    </source>
</evidence>
<proteinExistence type="inferred from homology"/>
<comment type="cofactor">
    <cofactor evidence="16">
        <name>NH4(+)</name>
        <dbReference type="ChEBI" id="CHEBI:28938"/>
    </cofactor>
    <cofactor evidence="16">
        <name>K(+)</name>
        <dbReference type="ChEBI" id="CHEBI:29103"/>
    </cofactor>
    <text evidence="16">A monovalent cation. Ammonium or potassium.</text>
</comment>
<dbReference type="NCBIfam" id="TIGR00671">
    <property type="entry name" value="baf"/>
    <property type="match status" value="1"/>
</dbReference>
<evidence type="ECO:0000256" key="14">
    <source>
        <dbReference type="ARBA" id="ARBA00038036"/>
    </source>
</evidence>
<evidence type="ECO:0000313" key="18">
    <source>
        <dbReference type="Proteomes" id="UP000186341"/>
    </source>
</evidence>
<comment type="caution">
    <text evidence="17">The sequence shown here is derived from an EMBL/GenBank/DDBJ whole genome shotgun (WGS) entry which is preliminary data.</text>
</comment>
<name>A0A1U7NFR7_9FIRM</name>
<organism evidence="17 18">
    <name type="scientific">Ileibacterium valens</name>
    <dbReference type="NCBI Taxonomy" id="1862668"/>
    <lineage>
        <taxon>Bacteria</taxon>
        <taxon>Bacillati</taxon>
        <taxon>Bacillota</taxon>
        <taxon>Erysipelotrichia</taxon>
        <taxon>Erysipelotrichales</taxon>
        <taxon>Erysipelotrichaceae</taxon>
        <taxon>Ileibacterium</taxon>
    </lineage>
</organism>
<evidence type="ECO:0000256" key="1">
    <source>
        <dbReference type="ARBA" id="ARBA00001206"/>
    </source>
</evidence>
<comment type="cofactor">
    <cofactor evidence="2">
        <name>K(+)</name>
        <dbReference type="ChEBI" id="CHEBI:29103"/>
    </cofactor>
</comment>
<dbReference type="GeneID" id="82202902"/>
<comment type="catalytic activity">
    <reaction evidence="1 16">
        <text>(R)-pantothenate + ATP = (R)-4'-phosphopantothenate + ADP + H(+)</text>
        <dbReference type="Rhea" id="RHEA:16373"/>
        <dbReference type="ChEBI" id="CHEBI:10986"/>
        <dbReference type="ChEBI" id="CHEBI:15378"/>
        <dbReference type="ChEBI" id="CHEBI:29032"/>
        <dbReference type="ChEBI" id="CHEBI:30616"/>
        <dbReference type="ChEBI" id="CHEBI:456216"/>
        <dbReference type="EC" id="2.7.1.33"/>
    </reaction>
</comment>
<dbReference type="RefSeq" id="WP_075819591.1">
    <property type="nucleotide sequence ID" value="NZ_CAJUTZ010000040.1"/>
</dbReference>
<feature type="active site" description="Proton acceptor" evidence="16">
    <location>
        <position position="109"/>
    </location>
</feature>
<evidence type="ECO:0000256" key="7">
    <source>
        <dbReference type="ARBA" id="ARBA00022490"/>
    </source>
</evidence>
<dbReference type="PANTHER" id="PTHR34265">
    <property type="entry name" value="TYPE III PANTOTHENATE KINASE"/>
    <property type="match status" value="1"/>
</dbReference>
<sequence>MLICIDVGNTNITIGFFDQDELISSYRMNTKVRRTSDEYGYMIKNFLDNANIHVEDVEGVIVSSVVPKVMHSFRNGIVKFIGIEPMIMGPGVKTGISVQLENPRSVGSDRIADAAGAFYEYGGPVLVVDFGTATTFDYIDAKGCFKAGVISVGIESGANALWGQTAQLPEVEIKKPRTVMARNTQTEMQAGIFYQFLGGFEKTVEAFRKEAGEDFKVIATGGLGRVICDYTDDIDVYDPNLIFKGLKSVYEKTREYERNREEKERLNQLQPENL</sequence>
<gene>
    <name evidence="16" type="primary">coaX</name>
    <name evidence="17" type="ORF">BO222_06790</name>
</gene>
<evidence type="ECO:0000256" key="5">
    <source>
        <dbReference type="ARBA" id="ARBA00011738"/>
    </source>
</evidence>
<accession>A0A1U7NFR7</accession>
<dbReference type="GO" id="GO:0004594">
    <property type="term" value="F:pantothenate kinase activity"/>
    <property type="evidence" value="ECO:0007669"/>
    <property type="project" value="UniProtKB-UniRule"/>
</dbReference>
<dbReference type="GO" id="GO:0005524">
    <property type="term" value="F:ATP binding"/>
    <property type="evidence" value="ECO:0007669"/>
    <property type="project" value="UniProtKB-UniRule"/>
</dbReference>
<dbReference type="Pfam" id="PF03309">
    <property type="entry name" value="Pan_kinase"/>
    <property type="match status" value="1"/>
</dbReference>
<reference evidence="17 18" key="1">
    <citation type="submission" date="2016-11" db="EMBL/GenBank/DDBJ databases">
        <title>Description of two novel members of the family Erysipelotrichaceae: Ileibacterium lipovorans gen. nov., sp. nov. and Dubosiella newyorkensis, gen. nov., sp. nov.</title>
        <authorList>
            <person name="Cox L.M."/>
            <person name="Sohn J."/>
            <person name="Tyrrell K.L."/>
            <person name="Citron D.M."/>
            <person name="Lawson P.A."/>
            <person name="Patel N.B."/>
            <person name="Iizumi T."/>
            <person name="Perez-Perez G.I."/>
            <person name="Goldstein E.J."/>
            <person name="Blaser M.J."/>
        </authorList>
    </citation>
    <scope>NUCLEOTIDE SEQUENCE [LARGE SCALE GENOMIC DNA]</scope>
    <source>
        <strain evidence="17 18">NYU-BL-A3</strain>
    </source>
</reference>
<dbReference type="Proteomes" id="UP000186341">
    <property type="component" value="Unassembled WGS sequence"/>
</dbReference>
<evidence type="ECO:0000256" key="6">
    <source>
        <dbReference type="ARBA" id="ARBA00012102"/>
    </source>
</evidence>
<keyword evidence="8 16" id="KW-0808">Transferase</keyword>
<keyword evidence="12 16" id="KW-0630">Potassium</keyword>
<comment type="similarity">
    <text evidence="14 16">Belongs to the type III pantothenate kinase family.</text>
</comment>
<comment type="pathway">
    <text evidence="4 16">Cofactor biosynthesis; coenzyme A biosynthesis; CoA from (R)-pantothenate: step 1/5.</text>
</comment>
<dbReference type="InterPro" id="IPR043129">
    <property type="entry name" value="ATPase_NBD"/>
</dbReference>
<dbReference type="EC" id="2.7.1.33" evidence="6 16"/>
<dbReference type="AlphaFoldDB" id="A0A1U7NFR7"/>
<keyword evidence="10 16" id="KW-0418">Kinase</keyword>
<evidence type="ECO:0000256" key="12">
    <source>
        <dbReference type="ARBA" id="ARBA00022958"/>
    </source>
</evidence>
<dbReference type="Gene3D" id="3.30.420.40">
    <property type="match status" value="2"/>
</dbReference>
<feature type="binding site" evidence="16">
    <location>
        <position position="132"/>
    </location>
    <ligand>
        <name>ATP</name>
        <dbReference type="ChEBI" id="CHEBI:30616"/>
    </ligand>
</feature>
<comment type="caution">
    <text evidence="16">Lacks conserved residue(s) required for the propagation of feature annotation.</text>
</comment>
<dbReference type="PANTHER" id="PTHR34265:SF1">
    <property type="entry name" value="TYPE III PANTOTHENATE KINASE"/>
    <property type="match status" value="1"/>
</dbReference>
<keyword evidence="7 16" id="KW-0963">Cytoplasm</keyword>
<evidence type="ECO:0000256" key="10">
    <source>
        <dbReference type="ARBA" id="ARBA00022777"/>
    </source>
</evidence>
<evidence type="ECO:0000313" key="17">
    <source>
        <dbReference type="EMBL" id="OLU39393.1"/>
    </source>
</evidence>
<evidence type="ECO:0000256" key="4">
    <source>
        <dbReference type="ARBA" id="ARBA00005225"/>
    </source>
</evidence>
<protein>
    <recommendedName>
        <fullName evidence="15 16">Type III pantothenate kinase</fullName>
        <ecNumber evidence="6 16">2.7.1.33</ecNumber>
    </recommendedName>
    <alternativeName>
        <fullName evidence="16">PanK-III</fullName>
    </alternativeName>
    <alternativeName>
        <fullName evidence="16">Pantothenic acid kinase</fullName>
    </alternativeName>
</protein>
<evidence type="ECO:0000256" key="16">
    <source>
        <dbReference type="HAMAP-Rule" id="MF_01274"/>
    </source>
</evidence>
<comment type="subunit">
    <text evidence="5 16">Homodimer.</text>
</comment>
<evidence type="ECO:0000256" key="11">
    <source>
        <dbReference type="ARBA" id="ARBA00022840"/>
    </source>
</evidence>
<evidence type="ECO:0000256" key="8">
    <source>
        <dbReference type="ARBA" id="ARBA00022679"/>
    </source>
</evidence>
<keyword evidence="16" id="KW-0479">Metal-binding</keyword>
<feature type="binding site" evidence="16">
    <location>
        <begin position="6"/>
        <end position="13"/>
    </location>
    <ligand>
        <name>ATP</name>
        <dbReference type="ChEBI" id="CHEBI:30616"/>
    </ligand>
</feature>
<keyword evidence="11 16" id="KW-0067">ATP-binding</keyword>
<dbReference type="SUPFAM" id="SSF53067">
    <property type="entry name" value="Actin-like ATPase domain"/>
    <property type="match status" value="2"/>
</dbReference>
<feature type="binding site" evidence="16">
    <location>
        <position position="184"/>
    </location>
    <ligand>
        <name>substrate</name>
    </ligand>
</feature>
<keyword evidence="9 16" id="KW-0547">Nucleotide-binding</keyword>
<evidence type="ECO:0000256" key="2">
    <source>
        <dbReference type="ARBA" id="ARBA00001958"/>
    </source>
</evidence>
<feature type="binding site" evidence="16">
    <location>
        <begin position="107"/>
        <end position="110"/>
    </location>
    <ligand>
        <name>substrate</name>
    </ligand>
</feature>
<keyword evidence="13 16" id="KW-0173">Coenzyme A biosynthesis</keyword>
<dbReference type="EMBL" id="MPJW01000136">
    <property type="protein sequence ID" value="OLU39393.1"/>
    <property type="molecule type" value="Genomic_DNA"/>
</dbReference>
<evidence type="ECO:0000256" key="3">
    <source>
        <dbReference type="ARBA" id="ARBA00004496"/>
    </source>
</evidence>
<evidence type="ECO:0000256" key="13">
    <source>
        <dbReference type="ARBA" id="ARBA00022993"/>
    </source>
</evidence>
<dbReference type="GO" id="GO:0015937">
    <property type="term" value="P:coenzyme A biosynthetic process"/>
    <property type="evidence" value="ECO:0007669"/>
    <property type="project" value="UniProtKB-UniRule"/>
</dbReference>
<comment type="subcellular location">
    <subcellularLocation>
        <location evidence="3 16">Cytoplasm</location>
    </subcellularLocation>
</comment>